<evidence type="ECO:0000256" key="1">
    <source>
        <dbReference type="ARBA" id="ARBA00001933"/>
    </source>
</evidence>
<organism evidence="7">
    <name type="scientific">marine metagenome</name>
    <dbReference type="NCBI Taxonomy" id="408172"/>
    <lineage>
        <taxon>unclassified sequences</taxon>
        <taxon>metagenomes</taxon>
        <taxon>ecological metagenomes</taxon>
    </lineage>
</organism>
<dbReference type="PANTHER" id="PTHR43727:SF2">
    <property type="entry name" value="GROUP IV DECARBOXYLASE"/>
    <property type="match status" value="1"/>
</dbReference>
<dbReference type="PROSITE" id="PS00879">
    <property type="entry name" value="ODR_DC_2_2"/>
    <property type="match status" value="1"/>
</dbReference>
<dbReference type="Pfam" id="PF00278">
    <property type="entry name" value="Orn_DAP_Arg_deC"/>
    <property type="match status" value="1"/>
</dbReference>
<keyword evidence="3" id="KW-0663">Pyridoxal phosphate</keyword>
<dbReference type="InterPro" id="IPR009006">
    <property type="entry name" value="Ala_racemase/Decarboxylase_C"/>
</dbReference>
<name>A0A381YQJ5_9ZZZZ</name>
<dbReference type="Gene3D" id="3.20.20.10">
    <property type="entry name" value="Alanine racemase"/>
    <property type="match status" value="1"/>
</dbReference>
<dbReference type="InterPro" id="IPR029066">
    <property type="entry name" value="PLP-binding_barrel"/>
</dbReference>
<dbReference type="GO" id="GO:0009089">
    <property type="term" value="P:lysine biosynthetic process via diaminopimelate"/>
    <property type="evidence" value="ECO:0007669"/>
    <property type="project" value="InterPro"/>
</dbReference>
<proteinExistence type="predicted"/>
<evidence type="ECO:0000259" key="6">
    <source>
        <dbReference type="Pfam" id="PF02784"/>
    </source>
</evidence>
<dbReference type="PRINTS" id="PR01181">
    <property type="entry name" value="DAPDCRBXLASE"/>
</dbReference>
<dbReference type="InterPro" id="IPR022644">
    <property type="entry name" value="De-COase2_N"/>
</dbReference>
<feature type="domain" description="Orn/DAP/Arg decarboxylase 2 N-terminal" evidence="6">
    <location>
        <begin position="36"/>
        <end position="279"/>
    </location>
</feature>
<dbReference type="PROSITE" id="PS00878">
    <property type="entry name" value="ODR_DC_2_1"/>
    <property type="match status" value="1"/>
</dbReference>
<dbReference type="Pfam" id="PF02784">
    <property type="entry name" value="Orn_Arg_deC_N"/>
    <property type="match status" value="1"/>
</dbReference>
<dbReference type="NCBIfam" id="TIGR01048">
    <property type="entry name" value="lysA"/>
    <property type="match status" value="1"/>
</dbReference>
<protein>
    <recommendedName>
        <fullName evidence="8">Diaminopimelate decarboxylase</fullName>
    </recommendedName>
</protein>
<feature type="non-terminal residue" evidence="7">
    <location>
        <position position="341"/>
    </location>
</feature>
<dbReference type="PRINTS" id="PR01179">
    <property type="entry name" value="ODADCRBXLASE"/>
</dbReference>
<evidence type="ECO:0000256" key="4">
    <source>
        <dbReference type="ARBA" id="ARBA00023239"/>
    </source>
</evidence>
<dbReference type="CDD" id="cd06828">
    <property type="entry name" value="PLPDE_III_DapDC"/>
    <property type="match status" value="1"/>
</dbReference>
<comment type="cofactor">
    <cofactor evidence="1">
        <name>pyridoxal 5'-phosphate</name>
        <dbReference type="ChEBI" id="CHEBI:597326"/>
    </cofactor>
</comment>
<dbReference type="InterPro" id="IPR002986">
    <property type="entry name" value="DAP_deCOOHase_LysA"/>
</dbReference>
<accession>A0A381YQJ5</accession>
<dbReference type="EMBL" id="UINC01018797">
    <property type="protein sequence ID" value="SVA79230.1"/>
    <property type="molecule type" value="Genomic_DNA"/>
</dbReference>
<dbReference type="FunFam" id="3.20.20.10:FF:000003">
    <property type="entry name" value="Diaminopimelate decarboxylase"/>
    <property type="match status" value="1"/>
</dbReference>
<evidence type="ECO:0000256" key="3">
    <source>
        <dbReference type="ARBA" id="ARBA00022898"/>
    </source>
</evidence>
<dbReference type="InterPro" id="IPR022657">
    <property type="entry name" value="De-COase2_CS"/>
</dbReference>
<dbReference type="AlphaFoldDB" id="A0A381YQJ5"/>
<dbReference type="SUPFAM" id="SSF50621">
    <property type="entry name" value="Alanine racemase C-terminal domain-like"/>
    <property type="match status" value="1"/>
</dbReference>
<gene>
    <name evidence="7" type="ORF">METZ01_LOCUS132084</name>
</gene>
<dbReference type="Gene3D" id="2.40.37.10">
    <property type="entry name" value="Lyase, Ornithine Decarboxylase, Chain A, domain 1"/>
    <property type="match status" value="1"/>
</dbReference>
<dbReference type="PANTHER" id="PTHR43727">
    <property type="entry name" value="DIAMINOPIMELATE DECARBOXYLASE"/>
    <property type="match status" value="1"/>
</dbReference>
<evidence type="ECO:0000259" key="5">
    <source>
        <dbReference type="Pfam" id="PF00278"/>
    </source>
</evidence>
<evidence type="ECO:0000313" key="7">
    <source>
        <dbReference type="EMBL" id="SVA79230.1"/>
    </source>
</evidence>
<evidence type="ECO:0008006" key="8">
    <source>
        <dbReference type="Google" id="ProtNLM"/>
    </source>
</evidence>
<evidence type="ECO:0000256" key="2">
    <source>
        <dbReference type="ARBA" id="ARBA00022793"/>
    </source>
</evidence>
<keyword evidence="2" id="KW-0210">Decarboxylase</keyword>
<reference evidence="7" key="1">
    <citation type="submission" date="2018-05" db="EMBL/GenBank/DDBJ databases">
        <authorList>
            <person name="Lanie J.A."/>
            <person name="Ng W.-L."/>
            <person name="Kazmierczak K.M."/>
            <person name="Andrzejewski T.M."/>
            <person name="Davidsen T.M."/>
            <person name="Wayne K.J."/>
            <person name="Tettelin H."/>
            <person name="Glass J.I."/>
            <person name="Rusch D."/>
            <person name="Podicherti R."/>
            <person name="Tsui H.-C.T."/>
            <person name="Winkler M.E."/>
        </authorList>
    </citation>
    <scope>NUCLEOTIDE SEQUENCE</scope>
</reference>
<dbReference type="SUPFAM" id="SSF51419">
    <property type="entry name" value="PLP-binding barrel"/>
    <property type="match status" value="1"/>
</dbReference>
<dbReference type="InterPro" id="IPR000183">
    <property type="entry name" value="Orn/DAP/Arg_de-COase"/>
</dbReference>
<feature type="domain" description="Orn/DAP/Arg decarboxylase 2 C-terminal" evidence="5">
    <location>
        <begin position="30"/>
        <end position="341"/>
    </location>
</feature>
<dbReference type="InterPro" id="IPR022643">
    <property type="entry name" value="De-COase2_C"/>
</dbReference>
<sequence length="341" mass="35755">MHAFRFDAGILTCDGVVLSTIADRAGTPTYVYSAATLRERVRAFISGFGDYPHAVHYALKANSNLAVVRIVRAAGGLVDANSGGEVEVALRAGYAPADIVLTGVGKTPSEIKKAVTLGVKVINAESAGELERIADTAVSCQTTARVALRINPNIAADTHPHISTGLVTHKFGVPIAEARAIARRADGRPGLAFVGLHVHIGSQMVGLEPIREAAAAVVELARELRDDGVRVEHLDLGGGLGISYDDETVPLVQDYVATLVEAVRPSGLALIVEPGRAVAGPAGALLASVVDIKHRLDGTRFVVLDAGMSELMRPTLYGAYHRITPLTESNAERVSCDVVGP</sequence>
<keyword evidence="4" id="KW-0456">Lyase</keyword>
<dbReference type="GO" id="GO:0008836">
    <property type="term" value="F:diaminopimelate decarboxylase activity"/>
    <property type="evidence" value="ECO:0007669"/>
    <property type="project" value="InterPro"/>
</dbReference>
<dbReference type="InterPro" id="IPR022653">
    <property type="entry name" value="De-COase2_pyr-phos_BS"/>
</dbReference>